<dbReference type="AlphaFoldDB" id="A0A6J7PRP0"/>
<gene>
    <name evidence="1" type="ORF">UFOPK3954_02166</name>
</gene>
<organism evidence="1">
    <name type="scientific">freshwater metagenome</name>
    <dbReference type="NCBI Taxonomy" id="449393"/>
    <lineage>
        <taxon>unclassified sequences</taxon>
        <taxon>metagenomes</taxon>
        <taxon>ecological metagenomes</taxon>
    </lineage>
</organism>
<dbReference type="EMBL" id="CAFBON010000300">
    <property type="protein sequence ID" value="CAB5008220.1"/>
    <property type="molecule type" value="Genomic_DNA"/>
</dbReference>
<reference evidence="1" key="1">
    <citation type="submission" date="2020-05" db="EMBL/GenBank/DDBJ databases">
        <authorList>
            <person name="Chiriac C."/>
            <person name="Salcher M."/>
            <person name="Ghai R."/>
            <person name="Kavagutti S V."/>
        </authorList>
    </citation>
    <scope>NUCLEOTIDE SEQUENCE</scope>
</reference>
<protein>
    <submittedName>
        <fullName evidence="1">Unannotated protein</fullName>
    </submittedName>
</protein>
<evidence type="ECO:0000313" key="1">
    <source>
        <dbReference type="EMBL" id="CAB5008220.1"/>
    </source>
</evidence>
<sequence length="229" mass="25181">MTRETGGDHPAPALLHEEGLERCADRPLAGRVAFFLRIGGVAHQEPDSLDLRDLAEARQIGPASVDRREIELEVARVQDHALRRVQRNRVRVRYGVGDRDELDVERADLAALTVLHHNEVGLAEQAGLLDAVTGEAERDRRTVDRERDLAQQKLQAADVVLVAVGGHTANDPVRIVPEVGEVRQDEVDAVHVRVGEHEPEVDEEQLVVLLDDHAVAADLAETAQEGNAH</sequence>
<name>A0A6J7PRP0_9ZZZZ</name>
<accession>A0A6J7PRP0</accession>
<proteinExistence type="predicted"/>